<dbReference type="InterPro" id="IPR009057">
    <property type="entry name" value="Homeodomain-like_sf"/>
</dbReference>
<accession>A0A445BX12</accession>
<evidence type="ECO:0000256" key="5">
    <source>
        <dbReference type="SAM" id="MobiDB-lite"/>
    </source>
</evidence>
<keyword evidence="3" id="KW-0238">DNA-binding</keyword>
<dbReference type="FunFam" id="1.10.10.60:FF:000001">
    <property type="entry name" value="MYB-related transcription factor"/>
    <property type="match status" value="1"/>
</dbReference>
<gene>
    <name evidence="8" type="ORF">Ahy_A08g039696</name>
</gene>
<dbReference type="PANTHER" id="PTHR10641:SF1418">
    <property type="entry name" value="MYB-RELATED TRANSCRIPTION FACTOR"/>
    <property type="match status" value="1"/>
</dbReference>
<dbReference type="SMR" id="A0A445BX12"/>
<name>A0A445BX12_ARAHY</name>
<feature type="domain" description="Myb-like" evidence="6">
    <location>
        <begin position="62"/>
        <end position="112"/>
    </location>
</feature>
<proteinExistence type="predicted"/>
<evidence type="ECO:0000256" key="1">
    <source>
        <dbReference type="ARBA" id="ARBA00004123"/>
    </source>
</evidence>
<evidence type="ECO:0000256" key="2">
    <source>
        <dbReference type="ARBA" id="ARBA00022737"/>
    </source>
</evidence>
<keyword evidence="2" id="KW-0677">Repeat</keyword>
<feature type="domain" description="Myb-like" evidence="6">
    <location>
        <begin position="9"/>
        <end position="61"/>
    </location>
</feature>
<dbReference type="CDD" id="cd00167">
    <property type="entry name" value="SANT"/>
    <property type="match status" value="2"/>
</dbReference>
<organism evidence="8 9">
    <name type="scientific">Arachis hypogaea</name>
    <name type="common">Peanut</name>
    <dbReference type="NCBI Taxonomy" id="3818"/>
    <lineage>
        <taxon>Eukaryota</taxon>
        <taxon>Viridiplantae</taxon>
        <taxon>Streptophyta</taxon>
        <taxon>Embryophyta</taxon>
        <taxon>Tracheophyta</taxon>
        <taxon>Spermatophyta</taxon>
        <taxon>Magnoliopsida</taxon>
        <taxon>eudicotyledons</taxon>
        <taxon>Gunneridae</taxon>
        <taxon>Pentapetalae</taxon>
        <taxon>rosids</taxon>
        <taxon>fabids</taxon>
        <taxon>Fabales</taxon>
        <taxon>Fabaceae</taxon>
        <taxon>Papilionoideae</taxon>
        <taxon>50 kb inversion clade</taxon>
        <taxon>dalbergioids sensu lato</taxon>
        <taxon>Dalbergieae</taxon>
        <taxon>Pterocarpus clade</taxon>
        <taxon>Arachis</taxon>
    </lineage>
</organism>
<dbReference type="SUPFAM" id="SSF46689">
    <property type="entry name" value="Homeodomain-like"/>
    <property type="match status" value="1"/>
</dbReference>
<dbReference type="Pfam" id="PF00249">
    <property type="entry name" value="Myb_DNA-binding"/>
    <property type="match status" value="2"/>
</dbReference>
<dbReference type="InterPro" id="IPR017930">
    <property type="entry name" value="Myb_dom"/>
</dbReference>
<feature type="domain" description="HTH myb-type" evidence="7">
    <location>
        <begin position="62"/>
        <end position="116"/>
    </location>
</feature>
<dbReference type="PROSITE" id="PS51294">
    <property type="entry name" value="HTH_MYB"/>
    <property type="match status" value="2"/>
</dbReference>
<comment type="subcellular location">
    <subcellularLocation>
        <location evidence="1">Nucleus</location>
    </subcellularLocation>
</comment>
<dbReference type="EMBL" id="SDMP01000008">
    <property type="protein sequence ID" value="RYR43270.1"/>
    <property type="molecule type" value="Genomic_DNA"/>
</dbReference>
<keyword evidence="9" id="KW-1185">Reference proteome</keyword>
<protein>
    <submittedName>
        <fullName evidence="8">Uncharacterized protein</fullName>
    </submittedName>
</protein>
<feature type="domain" description="HTH myb-type" evidence="7">
    <location>
        <begin position="9"/>
        <end position="61"/>
    </location>
</feature>
<reference evidence="8 9" key="1">
    <citation type="submission" date="2019-01" db="EMBL/GenBank/DDBJ databases">
        <title>Sequencing of cultivated peanut Arachis hypogaea provides insights into genome evolution and oil improvement.</title>
        <authorList>
            <person name="Chen X."/>
        </authorList>
    </citation>
    <scope>NUCLEOTIDE SEQUENCE [LARGE SCALE GENOMIC DNA]</scope>
    <source>
        <strain evidence="9">cv. Fuhuasheng</strain>
        <tissue evidence="8">Leaves</tissue>
    </source>
</reference>
<feature type="compositionally biased region" description="Polar residues" evidence="5">
    <location>
        <begin position="146"/>
        <end position="166"/>
    </location>
</feature>
<evidence type="ECO:0000259" key="6">
    <source>
        <dbReference type="PROSITE" id="PS50090"/>
    </source>
</evidence>
<evidence type="ECO:0000313" key="9">
    <source>
        <dbReference type="Proteomes" id="UP000289738"/>
    </source>
</evidence>
<dbReference type="STRING" id="3818.A0A445BX12"/>
<dbReference type="Gramene" id="arahy.Tifrunner.gnm2.ann2.Ah08g210200.1">
    <property type="protein sequence ID" value="arahy.Tifrunner.gnm2.ann2.Ah08g210200.1-CDS"/>
    <property type="gene ID" value="arahy.Tifrunner.gnm2.ann2.Ah08g210200"/>
</dbReference>
<dbReference type="Proteomes" id="UP000289738">
    <property type="component" value="Chromosome A08"/>
</dbReference>
<dbReference type="InterPro" id="IPR001005">
    <property type="entry name" value="SANT/Myb"/>
</dbReference>
<dbReference type="GO" id="GO:0003677">
    <property type="term" value="F:DNA binding"/>
    <property type="evidence" value="ECO:0007669"/>
    <property type="project" value="UniProtKB-KW"/>
</dbReference>
<dbReference type="InterPro" id="IPR015495">
    <property type="entry name" value="Myb_TF_plants"/>
</dbReference>
<feature type="compositionally biased region" description="Low complexity" evidence="5">
    <location>
        <begin position="177"/>
        <end position="189"/>
    </location>
</feature>
<comment type="caution">
    <text evidence="8">The sequence shown here is derived from an EMBL/GenBank/DDBJ whole genome shotgun (WGS) entry which is preliminary data.</text>
</comment>
<dbReference type="Gene3D" id="1.10.10.60">
    <property type="entry name" value="Homeodomain-like"/>
    <property type="match status" value="2"/>
</dbReference>
<evidence type="ECO:0000256" key="3">
    <source>
        <dbReference type="ARBA" id="ARBA00023125"/>
    </source>
</evidence>
<dbReference type="PANTHER" id="PTHR10641">
    <property type="entry name" value="MYB FAMILY TRANSCRIPTION FACTOR"/>
    <property type="match status" value="1"/>
</dbReference>
<dbReference type="OrthoDB" id="2143914at2759"/>
<feature type="region of interest" description="Disordered" evidence="5">
    <location>
        <begin position="115"/>
        <end position="190"/>
    </location>
</feature>
<keyword evidence="4" id="KW-0539">Nucleus</keyword>
<dbReference type="PROSITE" id="PS50090">
    <property type="entry name" value="MYB_LIKE"/>
    <property type="match status" value="2"/>
</dbReference>
<sequence length="272" mass="31097">MVRTPLCDKSGMRKGTWTPEEDKKLVAYVTRYGCWNWRLLPKFAGLERCGKSCRLRWMNYLRPNIKRGNYTQEEEDTIITLHQNLGNRWSLIAANLPGRTDNEIKNHWHTVLKKRIQEKSSSSSSSGTGKGSRTGKAKASSKVKNNDNNNYDSPTTLMEQDFNNIGASCDDRRHNNSPLSPQPSSSGFSCVTTDTETAAINHEDNNLIILENNNNDYGELGFLDAYDEPVSADFWTEPYLIDFSYVPPSSEEYFLNPIWDIEFWGQNSLYLE</sequence>
<evidence type="ECO:0000313" key="8">
    <source>
        <dbReference type="EMBL" id="RYR43270.1"/>
    </source>
</evidence>
<dbReference type="GO" id="GO:0005634">
    <property type="term" value="C:nucleus"/>
    <property type="evidence" value="ECO:0007669"/>
    <property type="project" value="UniProtKB-SubCell"/>
</dbReference>
<dbReference type="SMART" id="SM00717">
    <property type="entry name" value="SANT"/>
    <property type="match status" value="2"/>
</dbReference>
<evidence type="ECO:0000256" key="4">
    <source>
        <dbReference type="ARBA" id="ARBA00023242"/>
    </source>
</evidence>
<dbReference type="AlphaFoldDB" id="A0A445BX12"/>
<evidence type="ECO:0000259" key="7">
    <source>
        <dbReference type="PROSITE" id="PS51294"/>
    </source>
</evidence>